<sequence>MSLCVFGAALSPFVRKVRWYLAEQGLDYQLEMVLPFNPPQWYYQLSPLGRIPALRDGDFELADSSVICQYLAEAHAHPQALYGSNARQRARVLWLEKYADYELAPHATFAIFRQRVLQPSMGQPCDEQIVRKALEERLPAHFDYLEKQLGNQAYLLGDAFSLADLALCCQLINMRHGGEILDSQRWPGLAGLFARCVARPALQDILASEEKLLAKLHKARHTQP</sequence>
<evidence type="ECO:0000313" key="3">
    <source>
        <dbReference type="EMBL" id="PKF71441.1"/>
    </source>
</evidence>
<dbReference type="GO" id="GO:0016740">
    <property type="term" value="F:transferase activity"/>
    <property type="evidence" value="ECO:0007669"/>
    <property type="project" value="UniProtKB-KW"/>
</dbReference>
<dbReference type="InterPro" id="IPR036249">
    <property type="entry name" value="Thioredoxin-like_sf"/>
</dbReference>
<dbReference type="InterPro" id="IPR004046">
    <property type="entry name" value="GST_C"/>
</dbReference>
<dbReference type="Pfam" id="PF13417">
    <property type="entry name" value="GST_N_3"/>
    <property type="match status" value="1"/>
</dbReference>
<reference evidence="4" key="1">
    <citation type="submission" date="2017-12" db="EMBL/GenBank/DDBJ databases">
        <authorList>
            <person name="Yu X.-Y."/>
        </authorList>
    </citation>
    <scope>NUCLEOTIDE SEQUENCE [LARGE SCALE GENOMIC DNA]</scope>
    <source>
        <strain evidence="4">ZYSR67-Z</strain>
    </source>
</reference>
<dbReference type="RefSeq" id="WP_101193372.1">
    <property type="nucleotide sequence ID" value="NZ_PIYS01000014.1"/>
</dbReference>
<dbReference type="CDD" id="cd00299">
    <property type="entry name" value="GST_C_family"/>
    <property type="match status" value="1"/>
</dbReference>
<dbReference type="InterPro" id="IPR040079">
    <property type="entry name" value="Glutathione_S-Trfase"/>
</dbReference>
<evidence type="ECO:0000259" key="2">
    <source>
        <dbReference type="PROSITE" id="PS50405"/>
    </source>
</evidence>
<dbReference type="Gene3D" id="3.40.30.10">
    <property type="entry name" value="Glutaredoxin"/>
    <property type="match status" value="1"/>
</dbReference>
<dbReference type="AlphaFoldDB" id="A0A2I0CQN6"/>
<dbReference type="PANTHER" id="PTHR44051:SF8">
    <property type="entry name" value="GLUTATHIONE S-TRANSFERASE GSTA"/>
    <property type="match status" value="1"/>
</dbReference>
<dbReference type="InterPro" id="IPR010987">
    <property type="entry name" value="Glutathione-S-Trfase_C-like"/>
</dbReference>
<dbReference type="SFLD" id="SFLDG00358">
    <property type="entry name" value="Main_(cytGST)"/>
    <property type="match status" value="1"/>
</dbReference>
<dbReference type="SUPFAM" id="SSF47616">
    <property type="entry name" value="GST C-terminal domain-like"/>
    <property type="match status" value="1"/>
</dbReference>
<dbReference type="Proteomes" id="UP000242861">
    <property type="component" value="Unassembled WGS sequence"/>
</dbReference>
<dbReference type="Gene3D" id="1.20.1050.10">
    <property type="match status" value="1"/>
</dbReference>
<dbReference type="PROSITE" id="PS50405">
    <property type="entry name" value="GST_CTER"/>
    <property type="match status" value="1"/>
</dbReference>
<evidence type="ECO:0000259" key="1">
    <source>
        <dbReference type="PROSITE" id="PS50404"/>
    </source>
</evidence>
<dbReference type="PANTHER" id="PTHR44051">
    <property type="entry name" value="GLUTATHIONE S-TRANSFERASE-RELATED"/>
    <property type="match status" value="1"/>
</dbReference>
<keyword evidence="3" id="KW-0808">Transferase</keyword>
<name>A0A2I0CQN6_9PSED</name>
<dbReference type="InterPro" id="IPR036282">
    <property type="entry name" value="Glutathione-S-Trfase_C_sf"/>
</dbReference>
<dbReference type="EMBL" id="PIYS01000014">
    <property type="protein sequence ID" value="PKF71441.1"/>
    <property type="molecule type" value="Genomic_DNA"/>
</dbReference>
<gene>
    <name evidence="3" type="ORF">CW360_08270</name>
</gene>
<evidence type="ECO:0000313" key="4">
    <source>
        <dbReference type="Proteomes" id="UP000242861"/>
    </source>
</evidence>
<dbReference type="SFLD" id="SFLDS00019">
    <property type="entry name" value="Glutathione_Transferase_(cytos"/>
    <property type="match status" value="1"/>
</dbReference>
<dbReference type="InterPro" id="IPR004045">
    <property type="entry name" value="Glutathione_S-Trfase_N"/>
</dbReference>
<dbReference type="CDD" id="cd00570">
    <property type="entry name" value="GST_N_family"/>
    <property type="match status" value="1"/>
</dbReference>
<accession>A0A2I0CQN6</accession>
<feature type="domain" description="GST C-terminal" evidence="2">
    <location>
        <begin position="85"/>
        <end position="224"/>
    </location>
</feature>
<feature type="domain" description="GST N-terminal" evidence="1">
    <location>
        <begin position="1"/>
        <end position="79"/>
    </location>
</feature>
<dbReference type="Pfam" id="PF14497">
    <property type="entry name" value="GST_C_3"/>
    <property type="match status" value="1"/>
</dbReference>
<dbReference type="PROSITE" id="PS50404">
    <property type="entry name" value="GST_NTER"/>
    <property type="match status" value="1"/>
</dbReference>
<proteinExistence type="predicted"/>
<dbReference type="SUPFAM" id="SSF52833">
    <property type="entry name" value="Thioredoxin-like"/>
    <property type="match status" value="1"/>
</dbReference>
<comment type="caution">
    <text evidence="3">The sequence shown here is derived from an EMBL/GenBank/DDBJ whole genome shotgun (WGS) entry which is preliminary data.</text>
</comment>
<protein>
    <submittedName>
        <fullName evidence="3">Glutathione S-transferase family protein</fullName>
    </submittedName>
</protein>
<organism evidence="3 4">
    <name type="scientific">Pseudomonas fluvialis</name>
    <dbReference type="NCBI Taxonomy" id="1793966"/>
    <lineage>
        <taxon>Bacteria</taxon>
        <taxon>Pseudomonadati</taxon>
        <taxon>Pseudomonadota</taxon>
        <taxon>Gammaproteobacteria</taxon>
        <taxon>Pseudomonadales</taxon>
        <taxon>Pseudomonadaceae</taxon>
        <taxon>Pseudomonas</taxon>
    </lineage>
</organism>